<dbReference type="SUPFAM" id="SSF46689">
    <property type="entry name" value="Homeodomain-like"/>
    <property type="match status" value="1"/>
</dbReference>
<name>A0ABQ0M3Q4_MYCCL</name>
<protein>
    <recommendedName>
        <fullName evidence="3">Winged helix-turn helix domain-containing protein</fullName>
    </recommendedName>
</protein>
<proteinExistence type="predicted"/>
<evidence type="ECO:0000313" key="2">
    <source>
        <dbReference type="Proteomes" id="UP000815677"/>
    </source>
</evidence>
<dbReference type="Proteomes" id="UP000815677">
    <property type="component" value="Unassembled WGS sequence"/>
</dbReference>
<reference evidence="1" key="1">
    <citation type="submission" date="2014-09" db="EMBL/GenBank/DDBJ databases">
        <title>Genome sequence of the luminous mushroom Mycena chlorophos for searching fungal bioluminescence genes.</title>
        <authorList>
            <person name="Tanaka Y."/>
            <person name="Kasuga D."/>
            <person name="Oba Y."/>
            <person name="Hase S."/>
            <person name="Sato K."/>
            <person name="Oba Y."/>
            <person name="Sakakibara Y."/>
        </authorList>
    </citation>
    <scope>NUCLEOTIDE SEQUENCE</scope>
</reference>
<evidence type="ECO:0008006" key="3">
    <source>
        <dbReference type="Google" id="ProtNLM"/>
    </source>
</evidence>
<gene>
    <name evidence="1" type="ORF">MCHLO_14415</name>
</gene>
<dbReference type="InterPro" id="IPR009057">
    <property type="entry name" value="Homeodomain-like_sf"/>
</dbReference>
<dbReference type="EMBL" id="DF849520">
    <property type="protein sequence ID" value="GAT57925.1"/>
    <property type="molecule type" value="Genomic_DNA"/>
</dbReference>
<sequence length="168" mass="19705">MTKHPSADLKDRIPILFHHQQLKVPQICEVLGVQKTLVYKTLVYFDKYGLTYNYNPHARQRGRKRLLEGGDLTFVGRAMEHQFLVEVRDELYEQRGVYVRIATIQRTIKHAGLTCKIMSAPAIERDEQHRALYMNYIGRDVLDPNCLIFLDESAHDKRTAYRRRGYAL</sequence>
<evidence type="ECO:0000313" key="1">
    <source>
        <dbReference type="EMBL" id="GAT57925.1"/>
    </source>
</evidence>
<accession>A0ABQ0M3Q4</accession>
<organism evidence="1 2">
    <name type="scientific">Mycena chlorophos</name>
    <name type="common">Agaric fungus</name>
    <name type="synonym">Agaricus chlorophos</name>
    <dbReference type="NCBI Taxonomy" id="658473"/>
    <lineage>
        <taxon>Eukaryota</taxon>
        <taxon>Fungi</taxon>
        <taxon>Dikarya</taxon>
        <taxon>Basidiomycota</taxon>
        <taxon>Agaricomycotina</taxon>
        <taxon>Agaricomycetes</taxon>
        <taxon>Agaricomycetidae</taxon>
        <taxon>Agaricales</taxon>
        <taxon>Marasmiineae</taxon>
        <taxon>Mycenaceae</taxon>
        <taxon>Mycena</taxon>
    </lineage>
</organism>
<keyword evidence="2" id="KW-1185">Reference proteome</keyword>